<dbReference type="EMBL" id="LILD01000001">
    <property type="protein sequence ID" value="KOO39051.1"/>
    <property type="molecule type" value="Genomic_DNA"/>
</dbReference>
<dbReference type="InterPro" id="IPR000298">
    <property type="entry name" value="Cyt_c_oxidase-like_su3"/>
</dbReference>
<dbReference type="EC" id="1.10.3.-" evidence="10"/>
<dbReference type="CDD" id="cd02863">
    <property type="entry name" value="Ubiquinol_oxidase_III"/>
    <property type="match status" value="1"/>
</dbReference>
<name>A0A0M0KJJ4_ALKHA</name>
<keyword evidence="6" id="KW-1133">Transmembrane helix</keyword>
<dbReference type="NCBIfam" id="TIGR02897">
    <property type="entry name" value="QoxC"/>
    <property type="match status" value="1"/>
</dbReference>
<dbReference type="InterPro" id="IPR033946">
    <property type="entry name" value="Ubiquinol_oxase_su3_dom"/>
</dbReference>
<accession>A0A4Y7WN39</accession>
<evidence type="ECO:0000256" key="2">
    <source>
        <dbReference type="ARBA" id="ARBA00004651"/>
    </source>
</evidence>
<dbReference type="PATRIC" id="fig|136160.3.peg.2250"/>
<dbReference type="FunFam" id="1.20.120.80:FF:000001">
    <property type="entry name" value="Cytochrome (Ubi)quinol oxidase subunit III"/>
    <property type="match status" value="1"/>
</dbReference>
<comment type="caution">
    <text evidence="12">The sequence shown here is derived from an EMBL/GenBank/DDBJ whole genome shotgun (WGS) entry which is preliminary data.</text>
</comment>
<evidence type="ECO:0000256" key="6">
    <source>
        <dbReference type="ARBA" id="ARBA00022989"/>
    </source>
</evidence>
<dbReference type="Pfam" id="PF00510">
    <property type="entry name" value="COX3"/>
    <property type="match status" value="1"/>
</dbReference>
<comment type="subcellular location">
    <subcellularLocation>
        <location evidence="2 9">Cell membrane</location>
        <topology evidence="2 9">Multi-pass membrane protein</topology>
    </subcellularLocation>
</comment>
<sequence>MAAHETINPNQPLEYQSAEGRNNILGFWIFLGAEFALFATLFASYFVLVDRNADAVRAADLFDLNLVLIMTFLLLTSSFTCGLAIHEMRAGRMNRMFVWIGWTLLLGLGFVGFEIYEFVHYAHEGATLSASAHWSAFFLLLGTHGLHVSIGIGWIVLLVIQMKKRGLTPRTTSKFFIASLYWHFLDVVWIMIFTGVYLLGMEWM</sequence>
<evidence type="ECO:0000259" key="11">
    <source>
        <dbReference type="PROSITE" id="PS50253"/>
    </source>
</evidence>
<dbReference type="GO" id="GO:0019646">
    <property type="term" value="P:aerobic electron transport chain"/>
    <property type="evidence" value="ECO:0007669"/>
    <property type="project" value="UniProtKB-UniRule"/>
</dbReference>
<keyword evidence="5 9" id="KW-0812">Transmembrane</keyword>
<reference evidence="12" key="1">
    <citation type="submission" date="2015-08" db="EMBL/GenBank/DDBJ databases">
        <title>Complete DNA Sequence of Pseudomonas syringae pv. actinidiae, the Causal Agent of Kiwifruit Canker Disease.</title>
        <authorList>
            <person name="Rikkerink E.H.A."/>
            <person name="Fineran P.C."/>
        </authorList>
    </citation>
    <scope>NUCLEOTIDE SEQUENCE</scope>
    <source>
        <strain evidence="12">DSM 13666</strain>
    </source>
</reference>
<dbReference type="InterPro" id="IPR013833">
    <property type="entry name" value="Cyt_c_oxidase_su3_a-hlx"/>
</dbReference>
<dbReference type="GeneID" id="87597633"/>
<proteinExistence type="inferred from homology"/>
<gene>
    <name evidence="12" type="ORF">AMD02_09435</name>
</gene>
<dbReference type="InterPro" id="IPR024791">
    <property type="entry name" value="Cyt_c/ubiquinol_Oxase_su3"/>
</dbReference>
<feature type="domain" description="Heme-copper oxidase subunit III family profile" evidence="11">
    <location>
        <begin position="1"/>
        <end position="201"/>
    </location>
</feature>
<keyword evidence="4 10" id="KW-1003">Cell membrane</keyword>
<protein>
    <recommendedName>
        <fullName evidence="10">Quinol oxidase subunit 3</fullName>
        <ecNumber evidence="10">1.10.3.-</ecNumber>
    </recommendedName>
</protein>
<dbReference type="GO" id="GO:0004129">
    <property type="term" value="F:cytochrome-c oxidase activity"/>
    <property type="evidence" value="ECO:0007669"/>
    <property type="project" value="UniProtKB-UniRule"/>
</dbReference>
<comment type="catalytic activity">
    <reaction evidence="1 10">
        <text>2 a quinol + O2 = 2 a quinone + 2 H2O</text>
        <dbReference type="Rhea" id="RHEA:55376"/>
        <dbReference type="ChEBI" id="CHEBI:15377"/>
        <dbReference type="ChEBI" id="CHEBI:15379"/>
        <dbReference type="ChEBI" id="CHEBI:24646"/>
        <dbReference type="ChEBI" id="CHEBI:132124"/>
    </reaction>
</comment>
<evidence type="ECO:0000256" key="8">
    <source>
        <dbReference type="ARBA" id="ARBA00023136"/>
    </source>
</evidence>
<dbReference type="AlphaFoldDB" id="A0A0M0KJJ4"/>
<dbReference type="GO" id="GO:0042773">
    <property type="term" value="P:ATP synthesis coupled electron transport"/>
    <property type="evidence" value="ECO:0007669"/>
    <property type="project" value="UniProtKB-UniRule"/>
</dbReference>
<dbReference type="PANTHER" id="PTHR11403:SF2">
    <property type="entry name" value="CYTOCHROME BO(3) UBIQUINOL OXIDASE SUBUNIT 3"/>
    <property type="match status" value="1"/>
</dbReference>
<evidence type="ECO:0000256" key="5">
    <source>
        <dbReference type="ARBA" id="ARBA00022692"/>
    </source>
</evidence>
<comment type="function">
    <text evidence="10">Catalyzes quinol oxidation with the concomitant reduction of oxygen to water.</text>
</comment>
<organism evidence="12">
    <name type="scientific">Halalkalibacterium halodurans</name>
    <name type="common">Bacillus halodurans</name>
    <dbReference type="NCBI Taxonomy" id="86665"/>
    <lineage>
        <taxon>Bacteria</taxon>
        <taxon>Bacillati</taxon>
        <taxon>Bacillota</taxon>
        <taxon>Bacilli</taxon>
        <taxon>Bacillales</taxon>
        <taxon>Bacillaceae</taxon>
        <taxon>Halalkalibacterium (ex Joshi et al. 2022)</taxon>
    </lineage>
</organism>
<evidence type="ECO:0000256" key="3">
    <source>
        <dbReference type="ARBA" id="ARBA00010581"/>
    </source>
</evidence>
<keyword evidence="8" id="KW-0472">Membrane</keyword>
<evidence type="ECO:0000256" key="10">
    <source>
        <dbReference type="RuleBase" id="RU367152"/>
    </source>
</evidence>
<dbReference type="RefSeq" id="WP_053431125.1">
    <property type="nucleotide sequence ID" value="NZ_CP040441.1"/>
</dbReference>
<evidence type="ECO:0000256" key="1">
    <source>
        <dbReference type="ARBA" id="ARBA00000725"/>
    </source>
</evidence>
<dbReference type="GO" id="GO:0005886">
    <property type="term" value="C:plasma membrane"/>
    <property type="evidence" value="ECO:0007669"/>
    <property type="project" value="UniProtKB-SubCell"/>
</dbReference>
<dbReference type="PANTHER" id="PTHR11403">
    <property type="entry name" value="CYTOCHROME C OXIDASE SUBUNIT III"/>
    <property type="match status" value="1"/>
</dbReference>
<keyword evidence="7 10" id="KW-0560">Oxidoreductase</keyword>
<dbReference type="SUPFAM" id="SSF81452">
    <property type="entry name" value="Cytochrome c oxidase subunit III-like"/>
    <property type="match status" value="1"/>
</dbReference>
<dbReference type="Gene3D" id="1.20.120.80">
    <property type="entry name" value="Cytochrome c oxidase, subunit III, four-helix bundle"/>
    <property type="match status" value="1"/>
</dbReference>
<dbReference type="InterPro" id="IPR014246">
    <property type="entry name" value="QoxC"/>
</dbReference>
<comment type="similarity">
    <text evidence="3 9">Belongs to the cytochrome c oxidase subunit 3 family.</text>
</comment>
<evidence type="ECO:0000256" key="9">
    <source>
        <dbReference type="RuleBase" id="RU003376"/>
    </source>
</evidence>
<dbReference type="InterPro" id="IPR035973">
    <property type="entry name" value="Cyt_c_oxidase_su3-like_sf"/>
</dbReference>
<evidence type="ECO:0000313" key="12">
    <source>
        <dbReference type="EMBL" id="KOO39051.1"/>
    </source>
</evidence>
<evidence type="ECO:0000256" key="7">
    <source>
        <dbReference type="ARBA" id="ARBA00023002"/>
    </source>
</evidence>
<dbReference type="PROSITE" id="PS50253">
    <property type="entry name" value="COX3"/>
    <property type="match status" value="1"/>
</dbReference>
<dbReference type="GO" id="GO:0016491">
    <property type="term" value="F:oxidoreductase activity"/>
    <property type="evidence" value="ECO:0007669"/>
    <property type="project" value="UniProtKB-KW"/>
</dbReference>
<evidence type="ECO:0000256" key="4">
    <source>
        <dbReference type="ARBA" id="ARBA00022475"/>
    </source>
</evidence>
<accession>A0A0M0KJJ4</accession>